<dbReference type="Pfam" id="PF05043">
    <property type="entry name" value="Mga"/>
    <property type="match status" value="1"/>
</dbReference>
<dbReference type="InterPro" id="IPR007737">
    <property type="entry name" value="Mga_HTH"/>
</dbReference>
<accession>A0ABT5WZZ0</accession>
<reference evidence="2" key="1">
    <citation type="submission" date="2022-10" db="EMBL/GenBank/DDBJ databases">
        <title>Vagococcus sp. isolated from poultry meat.</title>
        <authorList>
            <person name="Johansson P."/>
            <person name="Bjorkroth J."/>
        </authorList>
    </citation>
    <scope>NUCLEOTIDE SEQUENCE</scope>
    <source>
        <strain evidence="2">PNs007</strain>
    </source>
</reference>
<keyword evidence="3" id="KW-1185">Reference proteome</keyword>
<evidence type="ECO:0000313" key="3">
    <source>
        <dbReference type="Proteomes" id="UP001147148"/>
    </source>
</evidence>
<dbReference type="Proteomes" id="UP001147148">
    <property type="component" value="Unassembled WGS sequence"/>
</dbReference>
<dbReference type="RefSeq" id="WP_275470844.1">
    <property type="nucleotide sequence ID" value="NZ_JAPDSH010000002.1"/>
</dbReference>
<name>A0ABT5WZZ0_9ENTE</name>
<feature type="domain" description="Mga helix-turn-helix" evidence="1">
    <location>
        <begin position="85"/>
        <end position="164"/>
    </location>
</feature>
<proteinExistence type="predicted"/>
<protein>
    <submittedName>
        <fullName evidence="2">Helix-turn-helix domain-containing protein</fullName>
    </submittedName>
</protein>
<dbReference type="EMBL" id="JAPDSH010000002">
    <property type="protein sequence ID" value="MDF0479186.1"/>
    <property type="molecule type" value="Genomic_DNA"/>
</dbReference>
<organism evidence="2 3">
    <name type="scientific">Vagococcus proximus</name>
    <dbReference type="NCBI Taxonomy" id="2991417"/>
    <lineage>
        <taxon>Bacteria</taxon>
        <taxon>Bacillati</taxon>
        <taxon>Bacillota</taxon>
        <taxon>Bacilli</taxon>
        <taxon>Lactobacillales</taxon>
        <taxon>Enterococcaceae</taxon>
        <taxon>Vagococcus</taxon>
    </lineage>
</organism>
<evidence type="ECO:0000313" key="2">
    <source>
        <dbReference type="EMBL" id="MDF0479186.1"/>
    </source>
</evidence>
<gene>
    <name evidence="2" type="ORF">OL233_02700</name>
</gene>
<evidence type="ECO:0000259" key="1">
    <source>
        <dbReference type="Pfam" id="PF05043"/>
    </source>
</evidence>
<sequence length="499" mass="58244">MLKLLLKKNEYKQLLIMEALLKNQEINKSALESDHHITLSTLNRYIRNINAELIELDSNQSIIINATSEKIFLSDAPTPFTHTLFHKIVMNYFHDSTTYQTINALLLQNIQETDVLIESLNISQSYFNKIIKQINNYFCSTNVRICQKRKKIYLVGQEINIVYFEFLVRQFLSKIGILDYQDIPPLSGKNTVIHVYNTLNLNDIHLNRINELHHVLKKRSSTLNTIKITDPELIASLTIMLLESDIFIAASDEYSLSLDVRLFVSLLIRLNSAHLENNEIKNKIGLLLAESETKLAKDAKCLVDDLISNFISPMSVNTYDYYEFIYSAHLHLIYIRLFGTDFKTLFKLTDKESLYSKTNTQPIYLALKNYFEMPNNFSHLTFQSQLSVLSNKNLFIDSTYSAIRRYRSTTVSISFDFIYNLSFEEFLRTSLRQIFSEDVLIFTFNSYDADIITTDYIHNLSEHFELFTFTDTNSLTELENLMALIIRVYSKHIMIFENY</sequence>
<comment type="caution">
    <text evidence="2">The sequence shown here is derived from an EMBL/GenBank/DDBJ whole genome shotgun (WGS) entry which is preliminary data.</text>
</comment>